<evidence type="ECO:0000313" key="1">
    <source>
        <dbReference type="EMBL" id="QDO83367.1"/>
    </source>
</evidence>
<dbReference type="Proteomes" id="UP000315947">
    <property type="component" value="Chromosome"/>
</dbReference>
<gene>
    <name evidence="1" type="ORF">FM037_09175</name>
</gene>
<organism evidence="1 2">
    <name type="scientific">Shewanella psychropiezotolerans</name>
    <dbReference type="NCBI Taxonomy" id="2593655"/>
    <lineage>
        <taxon>Bacteria</taxon>
        <taxon>Pseudomonadati</taxon>
        <taxon>Pseudomonadota</taxon>
        <taxon>Gammaproteobacteria</taxon>
        <taxon>Alteromonadales</taxon>
        <taxon>Shewanellaceae</taxon>
        <taxon>Shewanella</taxon>
    </lineage>
</organism>
<name>A0ABX5WW96_9GAMM</name>
<sequence length="172" mass="20211">MFSEIRNKMPLIVSFIAFSILLALLQNKLCDTQSFVDSSWSFDKEQYINHTHAFLKHDIQTRWHGRIHFYPNDQFSTKINVSTNNAVMDQHFEYNITVNGQWNIVDGVLNLSTQNITELKPVDEHNKEHFGLHIVKNMIRQQLNQNHTMHFYGEDTLVLNNITRALTQLNKI</sequence>
<dbReference type="RefSeq" id="WP_144045745.1">
    <property type="nucleotide sequence ID" value="NZ_CP041614.1"/>
</dbReference>
<reference evidence="1 2" key="1">
    <citation type="submission" date="2019-07" db="EMBL/GenBank/DDBJ databases">
        <title>Shewanella sp. YLB-06 whole genomic sequence.</title>
        <authorList>
            <person name="Yu L."/>
        </authorList>
    </citation>
    <scope>NUCLEOTIDE SEQUENCE [LARGE SCALE GENOMIC DNA]</scope>
    <source>
        <strain evidence="1 2">YLB-06</strain>
    </source>
</reference>
<protein>
    <submittedName>
        <fullName evidence="1">Uncharacterized protein</fullName>
    </submittedName>
</protein>
<evidence type="ECO:0000313" key="2">
    <source>
        <dbReference type="Proteomes" id="UP000315947"/>
    </source>
</evidence>
<dbReference type="EMBL" id="CP041614">
    <property type="protein sequence ID" value="QDO83367.1"/>
    <property type="molecule type" value="Genomic_DNA"/>
</dbReference>
<proteinExistence type="predicted"/>
<accession>A0ABX5WW96</accession>
<keyword evidence="2" id="KW-1185">Reference proteome</keyword>